<comment type="cofactor">
    <cofactor evidence="3">
        <name>FMN</name>
        <dbReference type="ChEBI" id="CHEBI:58210"/>
    </cofactor>
    <text evidence="3">Binds 1 FMN per subunit.</text>
</comment>
<gene>
    <name evidence="3 9" type="primary">coaBC</name>
    <name evidence="9" type="ORF">KM312_13360</name>
</gene>
<dbReference type="GO" id="GO:0010181">
    <property type="term" value="F:FMN binding"/>
    <property type="evidence" value="ECO:0007669"/>
    <property type="project" value="UniProtKB-UniRule"/>
</dbReference>
<dbReference type="GO" id="GO:0046872">
    <property type="term" value="F:metal ion binding"/>
    <property type="evidence" value="ECO:0007669"/>
    <property type="project" value="UniProtKB-KW"/>
</dbReference>
<protein>
    <recommendedName>
        <fullName evidence="3">Coenzyme A biosynthesis bifunctional protein CoaBC</fullName>
    </recommendedName>
    <alternativeName>
        <fullName evidence="3">DNA/pantothenate metabolism flavoprotein</fullName>
    </alternativeName>
    <alternativeName>
        <fullName evidence="3">Phosphopantothenoylcysteine synthetase/decarboxylase</fullName>
        <shortName evidence="3">PPCS-PPCDC</shortName>
    </alternativeName>
    <domain>
        <recommendedName>
            <fullName evidence="3">Phosphopantothenoylcysteine decarboxylase</fullName>
            <shortName evidence="3">PPC decarboxylase</shortName>
            <shortName evidence="3">PPC-DC</shortName>
            <ecNumber evidence="3">4.1.1.36</ecNumber>
        </recommendedName>
        <alternativeName>
            <fullName evidence="3">CoaC</fullName>
        </alternativeName>
    </domain>
    <domain>
        <recommendedName>
            <fullName evidence="3">Phosphopantothenate--cysteine ligase</fullName>
            <ecNumber evidence="3">6.3.2.5</ecNumber>
        </recommendedName>
        <alternativeName>
            <fullName evidence="3">CoaB</fullName>
        </alternativeName>
        <alternativeName>
            <fullName evidence="3">Phosphopantothenoylcysteine synthetase</fullName>
            <shortName evidence="3">PPC synthetase</shortName>
            <shortName evidence="3">PPC-S</shortName>
        </alternativeName>
    </domain>
</protein>
<dbReference type="AlphaFoldDB" id="A0A947D3Z9"/>
<feature type="domain" description="DNA/pantothenate metabolism flavoprotein C-terminal" evidence="8">
    <location>
        <begin position="249"/>
        <end position="459"/>
    </location>
</feature>
<evidence type="ECO:0000256" key="4">
    <source>
        <dbReference type="RuleBase" id="RU364078"/>
    </source>
</evidence>
<keyword evidence="6" id="KW-0812">Transmembrane</keyword>
<keyword evidence="3" id="KW-0460">Magnesium</keyword>
<comment type="pathway">
    <text evidence="3 4">Cofactor biosynthesis; coenzyme A biosynthesis; CoA from (R)-pantothenate: step 2/5.</text>
</comment>
<feature type="region of interest" description="Phosphopantothenate--cysteine ligase" evidence="3">
    <location>
        <begin position="254"/>
        <end position="486"/>
    </location>
</feature>
<keyword evidence="3" id="KW-0511">Multifunctional enzyme</keyword>
<comment type="caution">
    <text evidence="9">The sequence shown here is derived from an EMBL/GenBank/DDBJ whole genome shotgun (WGS) entry which is preliminary data.</text>
</comment>
<comment type="similarity">
    <text evidence="3 4">In the N-terminal section; belongs to the HFCD (homo-oligomeric flavin containing Cys decarboxylase) superfamily.</text>
</comment>
<dbReference type="NCBIfam" id="TIGR00521">
    <property type="entry name" value="coaBC_dfp"/>
    <property type="match status" value="2"/>
</dbReference>
<name>A0A947D3Z9_HYDSH</name>
<feature type="region of interest" description="Disordered" evidence="5">
    <location>
        <begin position="461"/>
        <end position="486"/>
    </location>
</feature>
<dbReference type="Gene3D" id="3.40.50.10300">
    <property type="entry name" value="CoaB-like"/>
    <property type="match status" value="1"/>
</dbReference>
<dbReference type="HAMAP" id="MF_02225">
    <property type="entry name" value="CoaBC"/>
    <property type="match status" value="1"/>
</dbReference>
<keyword evidence="3 4" id="KW-0436">Ligase</keyword>
<proteinExistence type="inferred from homology"/>
<comment type="similarity">
    <text evidence="3 4">In the C-terminal section; belongs to the PPC synthetase family.</text>
</comment>
<dbReference type="InterPro" id="IPR005252">
    <property type="entry name" value="CoaBC"/>
</dbReference>
<keyword evidence="1 3" id="KW-0210">Decarboxylase</keyword>
<comment type="caution">
    <text evidence="3">Lacks conserved residue(s) required for the propagation of feature annotation.</text>
</comment>
<feature type="region of interest" description="Phosphopantothenoylcysteine decarboxylase" evidence="3">
    <location>
        <begin position="1"/>
        <end position="253"/>
    </location>
</feature>
<dbReference type="GO" id="GO:0004633">
    <property type="term" value="F:phosphopantothenoylcysteine decarboxylase activity"/>
    <property type="evidence" value="ECO:0007669"/>
    <property type="project" value="UniProtKB-UniRule"/>
</dbReference>
<feature type="binding site" evidence="3">
    <location>
        <position position="387"/>
    </location>
    <ligand>
        <name>CTP</name>
        <dbReference type="ChEBI" id="CHEBI:37563"/>
    </ligand>
</feature>
<keyword evidence="2 3" id="KW-0456">Lyase</keyword>
<evidence type="ECO:0000259" key="8">
    <source>
        <dbReference type="Pfam" id="PF04127"/>
    </source>
</evidence>
<dbReference type="Gene3D" id="3.40.50.1950">
    <property type="entry name" value="Flavin prenyltransferase-like"/>
    <property type="match status" value="1"/>
</dbReference>
<feature type="transmembrane region" description="Helical" evidence="6">
    <location>
        <begin position="20"/>
        <end position="43"/>
    </location>
</feature>
<feature type="binding site" evidence="3">
    <location>
        <position position="401"/>
    </location>
    <ligand>
        <name>CTP</name>
        <dbReference type="ChEBI" id="CHEBI:37563"/>
    </ligand>
</feature>
<dbReference type="PANTHER" id="PTHR14359:SF6">
    <property type="entry name" value="PHOSPHOPANTOTHENOYLCYSTEINE DECARBOXYLASE"/>
    <property type="match status" value="1"/>
</dbReference>
<dbReference type="EMBL" id="JAHHQF010000114">
    <property type="protein sequence ID" value="MBT9283601.1"/>
    <property type="molecule type" value="Genomic_DNA"/>
</dbReference>
<feature type="binding site" evidence="3">
    <location>
        <position position="352"/>
    </location>
    <ligand>
        <name>CTP</name>
        <dbReference type="ChEBI" id="CHEBI:37563"/>
    </ligand>
</feature>
<feature type="domain" description="Flavoprotein" evidence="7">
    <location>
        <begin position="31"/>
        <end position="203"/>
    </location>
</feature>
<comment type="function">
    <text evidence="3">Catalyzes two sequential steps in the biosynthesis of coenzyme A. In the first step cysteine is conjugated to 4'-phosphopantothenate to form 4-phosphopantothenoylcysteine. In the second step the latter compound is decarboxylated to form 4'-phosphopantotheine.</text>
</comment>
<feature type="binding site" evidence="3">
    <location>
        <position position="342"/>
    </location>
    <ligand>
        <name>CTP</name>
        <dbReference type="ChEBI" id="CHEBI:37563"/>
    </ligand>
</feature>
<evidence type="ECO:0000256" key="2">
    <source>
        <dbReference type="ARBA" id="ARBA00023239"/>
    </source>
</evidence>
<dbReference type="SUPFAM" id="SSF52507">
    <property type="entry name" value="Homo-oligomeric flavin-containing Cys decarboxylases, HFCD"/>
    <property type="match status" value="1"/>
</dbReference>
<evidence type="ECO:0000259" key="7">
    <source>
        <dbReference type="Pfam" id="PF02441"/>
    </source>
</evidence>
<feature type="active site" description="Proton donor" evidence="3">
    <location>
        <position position="182"/>
    </location>
</feature>
<dbReference type="Pfam" id="PF04127">
    <property type="entry name" value="DFP"/>
    <property type="match status" value="1"/>
</dbReference>
<comment type="cofactor">
    <cofactor evidence="3">
        <name>Mg(2+)</name>
        <dbReference type="ChEBI" id="CHEBI:18420"/>
    </cofactor>
</comment>
<keyword evidence="3 4" id="KW-0285">Flavoprotein</keyword>
<comment type="function">
    <text evidence="4">Catalyzes two steps in the biosynthesis of coenzyme A. In the first step cysteine is conjugated to 4'-phosphopantothenate to form 4-phosphopantothenoylcysteine, in the latter compound is decarboxylated to form 4'-phosphopantotheine.</text>
</comment>
<dbReference type="EC" id="4.1.1.36" evidence="3"/>
<dbReference type="GO" id="GO:0004632">
    <property type="term" value="F:phosphopantothenate--cysteine ligase activity"/>
    <property type="evidence" value="ECO:0007669"/>
    <property type="project" value="UniProtKB-UniRule"/>
</dbReference>
<keyword evidence="6" id="KW-0472">Membrane</keyword>
<dbReference type="InterPro" id="IPR036551">
    <property type="entry name" value="Flavin_trans-like"/>
</dbReference>
<organism evidence="9 10">
    <name type="scientific">Hydrogenibacillus schlegelii</name>
    <name type="common">Bacillus schlegelii</name>
    <dbReference type="NCBI Taxonomy" id="1484"/>
    <lineage>
        <taxon>Bacteria</taxon>
        <taxon>Bacillati</taxon>
        <taxon>Bacillota</taxon>
        <taxon>Bacilli</taxon>
        <taxon>Bacillales</taxon>
        <taxon>Bacillales Family X. Incertae Sedis</taxon>
        <taxon>Hydrogenibacillus</taxon>
    </lineage>
</organism>
<dbReference type="Pfam" id="PF02441">
    <property type="entry name" value="Flavoprotein"/>
    <property type="match status" value="1"/>
</dbReference>
<feature type="binding site" evidence="3">
    <location>
        <position position="405"/>
    </location>
    <ligand>
        <name>CTP</name>
        <dbReference type="ChEBI" id="CHEBI:37563"/>
    </ligand>
</feature>
<dbReference type="EC" id="6.3.2.5" evidence="3"/>
<dbReference type="GO" id="GO:0015937">
    <property type="term" value="P:coenzyme A biosynthetic process"/>
    <property type="evidence" value="ECO:0007669"/>
    <property type="project" value="UniProtKB-UniRule"/>
</dbReference>
<evidence type="ECO:0000256" key="1">
    <source>
        <dbReference type="ARBA" id="ARBA00022793"/>
    </source>
</evidence>
<evidence type="ECO:0000313" key="9">
    <source>
        <dbReference type="EMBL" id="MBT9283601.1"/>
    </source>
</evidence>
<dbReference type="InterPro" id="IPR003382">
    <property type="entry name" value="Flavoprotein"/>
</dbReference>
<dbReference type="SUPFAM" id="SSF102645">
    <property type="entry name" value="CoaB-like"/>
    <property type="match status" value="1"/>
</dbReference>
<dbReference type="GO" id="GO:0015941">
    <property type="term" value="P:pantothenate catabolic process"/>
    <property type="evidence" value="ECO:0007669"/>
    <property type="project" value="InterPro"/>
</dbReference>
<feature type="binding site" evidence="3">
    <location>
        <begin position="368"/>
        <end position="371"/>
    </location>
    <ligand>
        <name>CTP</name>
        <dbReference type="ChEBI" id="CHEBI:37563"/>
    </ligand>
</feature>
<evidence type="ECO:0000256" key="3">
    <source>
        <dbReference type="HAMAP-Rule" id="MF_02225"/>
    </source>
</evidence>
<keyword evidence="3" id="KW-0479">Metal-binding</keyword>
<evidence type="ECO:0000256" key="5">
    <source>
        <dbReference type="SAM" id="MobiDB-lite"/>
    </source>
</evidence>
<accession>A0A947D3Z9</accession>
<sequence length="486" mass="52140">MPDGWRSGRRPKRDRPLRPFFVGGGSAVAPTILLGVSGGIAAYKAVALVSLLKKKGYDVVVVMTRGAERFVTPLLFQTMSRERVYTDPFEEADPSGIAHIDVADRADLVVVAPATANVIGKYAHGIADDMLSTVLLAATAPVMIAPAMNVHMYTHPAVQDNIALLKRRGVHFLEPGEGPLACGYTGKGRMMEPEDIARAIDDVFAGRLALASPNPDPLLPARRRERATGAPRPEGGLRSEEPPTTEAVLQGKTVVITAGPTREPLDPVRFLTNRSSGRMGYALAEAARRLGAEVVLISGPVSLTPPEGVTVVRVERAEEMYRAALSWRERFDWFIAAAAVSDFAPAAAEGRKIKKKGTPLTLTLVPTPDILAEIGRGKRPHQTVIGFAAETHDVLAHARKKRREKNADWIVANDVTEPGAGFDVETNRVVLIGPDDTATALPLLSKAELAEVLLRTIAQAEARRRAEGEAERAAKASDGEAEGDGR</sequence>
<evidence type="ECO:0000256" key="6">
    <source>
        <dbReference type="SAM" id="Phobius"/>
    </source>
</evidence>
<dbReference type="PANTHER" id="PTHR14359">
    <property type="entry name" value="HOMO-OLIGOMERIC FLAVIN CONTAINING CYS DECARBOXYLASE FAMILY"/>
    <property type="match status" value="1"/>
</dbReference>
<comment type="catalytic activity">
    <reaction evidence="3 4">
        <text>(R)-4'-phosphopantothenate + L-cysteine + CTP = N-[(R)-4-phosphopantothenoyl]-L-cysteine + CMP + diphosphate + H(+)</text>
        <dbReference type="Rhea" id="RHEA:19397"/>
        <dbReference type="ChEBI" id="CHEBI:10986"/>
        <dbReference type="ChEBI" id="CHEBI:15378"/>
        <dbReference type="ChEBI" id="CHEBI:33019"/>
        <dbReference type="ChEBI" id="CHEBI:35235"/>
        <dbReference type="ChEBI" id="CHEBI:37563"/>
        <dbReference type="ChEBI" id="CHEBI:59458"/>
        <dbReference type="ChEBI" id="CHEBI:60377"/>
        <dbReference type="EC" id="6.3.2.5"/>
    </reaction>
</comment>
<comment type="catalytic activity">
    <reaction evidence="3 4">
        <text>N-[(R)-4-phosphopantothenoyl]-L-cysteine + H(+) = (R)-4'-phosphopantetheine + CO2</text>
        <dbReference type="Rhea" id="RHEA:16793"/>
        <dbReference type="ChEBI" id="CHEBI:15378"/>
        <dbReference type="ChEBI" id="CHEBI:16526"/>
        <dbReference type="ChEBI" id="CHEBI:59458"/>
        <dbReference type="ChEBI" id="CHEBI:61723"/>
        <dbReference type="EC" id="4.1.1.36"/>
    </reaction>
</comment>
<dbReference type="Proteomes" id="UP000748108">
    <property type="component" value="Unassembled WGS sequence"/>
</dbReference>
<dbReference type="InterPro" id="IPR035929">
    <property type="entry name" value="CoaB-like_sf"/>
</dbReference>
<dbReference type="InterPro" id="IPR007085">
    <property type="entry name" value="DNA/pantothenate-metab_flavo_C"/>
</dbReference>
<feature type="region of interest" description="Disordered" evidence="5">
    <location>
        <begin position="215"/>
        <end position="246"/>
    </location>
</feature>
<evidence type="ECO:0000313" key="10">
    <source>
        <dbReference type="Proteomes" id="UP000748108"/>
    </source>
</evidence>
<keyword evidence="3 4" id="KW-0288">FMN</keyword>
<dbReference type="GO" id="GO:0071513">
    <property type="term" value="C:phosphopantothenoylcysteine decarboxylase complex"/>
    <property type="evidence" value="ECO:0007669"/>
    <property type="project" value="TreeGrafter"/>
</dbReference>
<keyword evidence="6" id="KW-1133">Transmembrane helix</keyword>
<comment type="pathway">
    <text evidence="3 4">Cofactor biosynthesis; coenzyme A biosynthesis; CoA from (R)-pantothenate: step 3/5.</text>
</comment>
<reference evidence="9" key="1">
    <citation type="journal article" date="2021" name="Microbiology">
        <title>Metagenomic Analysis of the Microbial Community in the Underground Coal Fire Area (Kemerovo Region, Russia) Revealed Predominance of Thermophilic Members of the Phyla Deinococcus-thermus, Aquificae, and Firmicutes.</title>
        <authorList>
            <person name="Kadnikov V."/>
            <person name="Mardanov A.V."/>
            <person name="Beletsky A.V."/>
            <person name="Karnachuk O.V."/>
            <person name="Ravin N.V."/>
        </authorList>
    </citation>
    <scope>NUCLEOTIDE SEQUENCE</scope>
    <source>
        <strain evidence="9">RBS10-49</strain>
    </source>
</reference>